<keyword evidence="3" id="KW-1185">Reference proteome</keyword>
<dbReference type="InParanoid" id="A0A3Q7IV77"/>
<dbReference type="AlphaFoldDB" id="A0A3Q7IV77"/>
<evidence type="ECO:0000256" key="1">
    <source>
        <dbReference type="SAM" id="Coils"/>
    </source>
</evidence>
<sequence length="152" mass="16971">MFDFDVKGGKDGNPPEVATIFFETRKKDNKLVEPEAIEKNMCAQLEEMVQADPSLPIIEIVEKCCGPQTLSHVFGIGGGLKAKDLKGGTSSKAELLSALRSIREDIKFLNEENKILNEENKSLNDRLFMDVSENHMKKSKLLSFCPTFAHLL</sequence>
<protein>
    <submittedName>
        <fullName evidence="2">Uncharacterized protein</fullName>
    </submittedName>
</protein>
<dbReference type="PANTHER" id="PTHR33499:SF26">
    <property type="entry name" value="DUF4216 DOMAIN-CONTAINING PROTEIN"/>
    <property type="match status" value="1"/>
</dbReference>
<feature type="coiled-coil region" evidence="1">
    <location>
        <begin position="92"/>
        <end position="126"/>
    </location>
</feature>
<dbReference type="EnsemblPlants" id="Solyc11g032040.2.1">
    <property type="protein sequence ID" value="Solyc11g032040.2.1"/>
    <property type="gene ID" value="Solyc11g032040.2"/>
</dbReference>
<evidence type="ECO:0000313" key="3">
    <source>
        <dbReference type="Proteomes" id="UP000004994"/>
    </source>
</evidence>
<dbReference type="Proteomes" id="UP000004994">
    <property type="component" value="Chromosome 11"/>
</dbReference>
<keyword evidence="1" id="KW-0175">Coiled coil</keyword>
<reference evidence="2" key="2">
    <citation type="submission" date="2019-01" db="UniProtKB">
        <authorList>
            <consortium name="EnsemblPlants"/>
        </authorList>
    </citation>
    <scope>IDENTIFICATION</scope>
    <source>
        <strain evidence="2">cv. Heinz 1706</strain>
    </source>
</reference>
<evidence type="ECO:0000313" key="2">
    <source>
        <dbReference type="EnsemblPlants" id="Solyc11g032040.2.1"/>
    </source>
</evidence>
<dbReference type="Gramene" id="Solyc11g032040.2.1">
    <property type="protein sequence ID" value="Solyc11g032040.2.1"/>
    <property type="gene ID" value="Solyc11g032040.2"/>
</dbReference>
<dbReference type="PaxDb" id="4081-Solyc11g032040.1.1"/>
<name>A0A3Q7IV77_SOLLC</name>
<reference evidence="2" key="1">
    <citation type="journal article" date="2012" name="Nature">
        <title>The tomato genome sequence provides insights into fleshy fruit evolution.</title>
        <authorList>
            <consortium name="Tomato Genome Consortium"/>
        </authorList>
    </citation>
    <scope>NUCLEOTIDE SEQUENCE [LARGE SCALE GENOMIC DNA]</scope>
    <source>
        <strain evidence="2">cv. Heinz 1706</strain>
    </source>
</reference>
<dbReference type="PANTHER" id="PTHR33499">
    <property type="entry name" value="OS12G0282400 PROTEIN-RELATED"/>
    <property type="match status" value="1"/>
</dbReference>
<proteinExistence type="predicted"/>
<accession>A0A3Q7IV77</accession>
<dbReference type="OMA" id="IEKNMCA"/>
<organism evidence="2">
    <name type="scientific">Solanum lycopersicum</name>
    <name type="common">Tomato</name>
    <name type="synonym">Lycopersicon esculentum</name>
    <dbReference type="NCBI Taxonomy" id="4081"/>
    <lineage>
        <taxon>Eukaryota</taxon>
        <taxon>Viridiplantae</taxon>
        <taxon>Streptophyta</taxon>
        <taxon>Embryophyta</taxon>
        <taxon>Tracheophyta</taxon>
        <taxon>Spermatophyta</taxon>
        <taxon>Magnoliopsida</taxon>
        <taxon>eudicotyledons</taxon>
        <taxon>Gunneridae</taxon>
        <taxon>Pentapetalae</taxon>
        <taxon>asterids</taxon>
        <taxon>lamiids</taxon>
        <taxon>Solanales</taxon>
        <taxon>Solanaceae</taxon>
        <taxon>Solanoideae</taxon>
        <taxon>Solaneae</taxon>
        <taxon>Solanum</taxon>
        <taxon>Solanum subgen. Lycopersicon</taxon>
    </lineage>
</organism>